<dbReference type="Pfam" id="PF13489">
    <property type="entry name" value="Methyltransf_23"/>
    <property type="match status" value="1"/>
</dbReference>
<protein>
    <recommendedName>
        <fullName evidence="1">Non-haem dioxygenase N-terminal domain-containing protein</fullName>
    </recommendedName>
</protein>
<dbReference type="SUPFAM" id="SSF53335">
    <property type="entry name" value="S-adenosyl-L-methionine-dependent methyltransferases"/>
    <property type="match status" value="1"/>
</dbReference>
<reference evidence="2 3" key="1">
    <citation type="journal article" date="2024" name="Commun. Biol.">
        <title>Comparative genomic analysis of thermophilic fungi reveals convergent evolutionary adaptations and gene losses.</title>
        <authorList>
            <person name="Steindorff A.S."/>
            <person name="Aguilar-Pontes M.V."/>
            <person name="Robinson A.J."/>
            <person name="Andreopoulos B."/>
            <person name="LaButti K."/>
            <person name="Kuo A."/>
            <person name="Mondo S."/>
            <person name="Riley R."/>
            <person name="Otillar R."/>
            <person name="Haridas S."/>
            <person name="Lipzen A."/>
            <person name="Grimwood J."/>
            <person name="Schmutz J."/>
            <person name="Clum A."/>
            <person name="Reid I.D."/>
            <person name="Moisan M.C."/>
            <person name="Butler G."/>
            <person name="Nguyen T.T.M."/>
            <person name="Dewar K."/>
            <person name="Conant G."/>
            <person name="Drula E."/>
            <person name="Henrissat B."/>
            <person name="Hansel C."/>
            <person name="Singer S."/>
            <person name="Hutchinson M.I."/>
            <person name="de Vries R.P."/>
            <person name="Natvig D.O."/>
            <person name="Powell A.J."/>
            <person name="Tsang A."/>
            <person name="Grigoriev I.V."/>
        </authorList>
    </citation>
    <scope>NUCLEOTIDE SEQUENCE [LARGE SCALE GENOMIC DNA]</scope>
    <source>
        <strain evidence="2 3">CBS 494.80</strain>
    </source>
</reference>
<dbReference type="Gene3D" id="2.60.120.330">
    <property type="entry name" value="B-lactam Antibiotic, Isopenicillin N Synthase, Chain"/>
    <property type="match status" value="1"/>
</dbReference>
<dbReference type="Gene3D" id="3.40.50.150">
    <property type="entry name" value="Vaccinia Virus protein VP39"/>
    <property type="match status" value="1"/>
</dbReference>
<evidence type="ECO:0000259" key="1">
    <source>
        <dbReference type="Pfam" id="PF14226"/>
    </source>
</evidence>
<dbReference type="InterPro" id="IPR027443">
    <property type="entry name" value="IPNS-like_sf"/>
</dbReference>
<dbReference type="EMBL" id="JAZHXI010000002">
    <property type="protein sequence ID" value="KAL2074298.1"/>
    <property type="molecule type" value="Genomic_DNA"/>
</dbReference>
<evidence type="ECO:0000313" key="3">
    <source>
        <dbReference type="Proteomes" id="UP001595075"/>
    </source>
</evidence>
<feature type="domain" description="Non-haem dioxygenase N-terminal" evidence="1">
    <location>
        <begin position="280"/>
        <end position="392"/>
    </location>
</feature>
<dbReference type="InterPro" id="IPR029063">
    <property type="entry name" value="SAM-dependent_MTases_sf"/>
</dbReference>
<name>A0ABR4CWI5_9HELO</name>
<dbReference type="PANTHER" id="PTHR43591:SF10">
    <property type="entry name" value="ABC TRANSMEMBRANE TYPE-1 DOMAIN-CONTAINING PROTEIN-RELATED"/>
    <property type="match status" value="1"/>
</dbReference>
<sequence length="456" mass="50862">MVGDITPTKMASIGRQMMKDRTKTSTSVLAPIEDNIEAVDFADEHPATEVIGTDLSPIQPSLVPPNCKFEIDDVSDLWLFPSNYFDLVHIRALFGSIEDWPALYAQAFRHMKPGGWIEHVEGSIEIKSDDGTLAADSPLRIFTNLFIEAGAITGQTFAVTDIMKEKITEAGFVNVVEKVYKVPLGGWAADAKLRNLGQWALMAFETGLEGYSLATLTRVLGWNTTEVQVFLLLGPIYELQSEIEQLTRITKSKLSTRRNRYNSSLATVYESQPLFQYLESSSTISAIANEVGAAFRDLGFLYASNHGISDGLQKELFRVIKGFFDLPLEEKMKIYINKSANIKGYEALLETKLDATTRGEAFNIADDPYDPEQNVPSNFDISSCPRNGNQWPSSPEFRAIMYKYNAAILAFSKKLMRIIALALSLPEAYSTIWLIFQWLVSEPSIILAKNSPTMSE</sequence>
<gene>
    <name evidence="2" type="ORF">VTL71DRAFT_8076</name>
</gene>
<dbReference type="CDD" id="cd02440">
    <property type="entry name" value="AdoMet_MTases"/>
    <property type="match status" value="1"/>
</dbReference>
<keyword evidence="3" id="KW-1185">Reference proteome</keyword>
<comment type="caution">
    <text evidence="2">The sequence shown here is derived from an EMBL/GenBank/DDBJ whole genome shotgun (WGS) entry which is preliminary data.</text>
</comment>
<dbReference type="PANTHER" id="PTHR43591">
    <property type="entry name" value="METHYLTRANSFERASE"/>
    <property type="match status" value="1"/>
</dbReference>
<dbReference type="SUPFAM" id="SSF51197">
    <property type="entry name" value="Clavaminate synthase-like"/>
    <property type="match status" value="1"/>
</dbReference>
<organism evidence="2 3">
    <name type="scientific">Oculimacula yallundae</name>
    <dbReference type="NCBI Taxonomy" id="86028"/>
    <lineage>
        <taxon>Eukaryota</taxon>
        <taxon>Fungi</taxon>
        <taxon>Dikarya</taxon>
        <taxon>Ascomycota</taxon>
        <taxon>Pezizomycotina</taxon>
        <taxon>Leotiomycetes</taxon>
        <taxon>Helotiales</taxon>
        <taxon>Ploettnerulaceae</taxon>
        <taxon>Oculimacula</taxon>
    </lineage>
</organism>
<evidence type="ECO:0000313" key="2">
    <source>
        <dbReference type="EMBL" id="KAL2074298.1"/>
    </source>
</evidence>
<dbReference type="Proteomes" id="UP001595075">
    <property type="component" value="Unassembled WGS sequence"/>
</dbReference>
<dbReference type="Pfam" id="PF14226">
    <property type="entry name" value="DIOX_N"/>
    <property type="match status" value="1"/>
</dbReference>
<accession>A0ABR4CWI5</accession>
<proteinExistence type="predicted"/>
<dbReference type="InterPro" id="IPR026992">
    <property type="entry name" value="DIOX_N"/>
</dbReference>